<reference evidence="6 8" key="3">
    <citation type="submission" date="2020-11" db="EMBL/GenBank/DDBJ databases">
        <title>Closed and high quality bacterial genomes of the OMM12 community.</title>
        <authorList>
            <person name="Marbouty M."/>
            <person name="Lamy-Besnier Q."/>
            <person name="Debarbieux L."/>
            <person name="Koszul R."/>
        </authorList>
    </citation>
    <scope>NUCLEOTIDE SEQUENCE [LARGE SCALE GENOMIC DNA]</scope>
    <source>
        <strain evidence="6 8">KB18</strain>
    </source>
</reference>
<dbReference type="GO" id="GO:0043565">
    <property type="term" value="F:sequence-specific DNA binding"/>
    <property type="evidence" value="ECO:0007669"/>
    <property type="project" value="InterPro"/>
</dbReference>
<evidence type="ECO:0000313" key="6">
    <source>
        <dbReference type="EMBL" id="QQR29070.1"/>
    </source>
</evidence>
<dbReference type="Gene3D" id="1.10.10.60">
    <property type="entry name" value="Homeodomain-like"/>
    <property type="match status" value="2"/>
</dbReference>
<dbReference type="Pfam" id="PF12833">
    <property type="entry name" value="HTH_18"/>
    <property type="match status" value="1"/>
</dbReference>
<dbReference type="Proteomes" id="UP000596035">
    <property type="component" value="Chromosome"/>
</dbReference>
<keyword evidence="1" id="KW-0805">Transcription regulation</keyword>
<evidence type="ECO:0000256" key="3">
    <source>
        <dbReference type="ARBA" id="ARBA00023163"/>
    </source>
</evidence>
<dbReference type="PROSITE" id="PS01124">
    <property type="entry name" value="HTH_ARAC_FAMILY_2"/>
    <property type="match status" value="1"/>
</dbReference>
<keyword evidence="7" id="KW-1185">Reference proteome</keyword>
<dbReference type="KEGG" id="amur:ADH66_03395"/>
<evidence type="ECO:0000256" key="1">
    <source>
        <dbReference type="ARBA" id="ARBA00023015"/>
    </source>
</evidence>
<accession>A0A1Z2XMX5</accession>
<organism evidence="6 8">
    <name type="scientific">Acutalibacter muris</name>
    <dbReference type="NCBI Taxonomy" id="1796620"/>
    <lineage>
        <taxon>Bacteria</taxon>
        <taxon>Bacillati</taxon>
        <taxon>Bacillota</taxon>
        <taxon>Clostridia</taxon>
        <taxon>Eubacteriales</taxon>
        <taxon>Acutalibacteraceae</taxon>
        <taxon>Acutalibacter</taxon>
    </lineage>
</organism>
<dbReference type="InterPro" id="IPR020449">
    <property type="entry name" value="Tscrpt_reg_AraC-type_HTH"/>
</dbReference>
<dbReference type="GO" id="GO:0003700">
    <property type="term" value="F:DNA-binding transcription factor activity"/>
    <property type="evidence" value="ECO:0007669"/>
    <property type="project" value="InterPro"/>
</dbReference>
<dbReference type="InterPro" id="IPR009057">
    <property type="entry name" value="Homeodomain-like_sf"/>
</dbReference>
<name>A0A1Z2XMX5_9FIRM</name>
<keyword evidence="3" id="KW-0804">Transcription</keyword>
<sequence length="249" mass="28247">MKMPELGYLCGNGMELVTCRQSTISYPLHNHVSVFTLGFIMDGFIELVTDKGTRTYQKGEAFVLGPYTPHSINARSCYELLSLCIDKELVTQTDLELLELMVSKFLHQAIKHTIIENWILKTLHSLLLFCQMLPIQQETNIDSLREQLELYPEIPCCIEDMAALALTSKYNLIRSFKKEVGLTPHQFQIQNRVRKAQKLLNTSASVAEVALATGFFDQSHFIRCFEKIVGLTPTEYKRAYGTVSSMPAS</sequence>
<proteinExistence type="predicted"/>
<protein>
    <submittedName>
        <fullName evidence="5">AraC family transcriptional regulator</fullName>
    </submittedName>
    <submittedName>
        <fullName evidence="6">Helix-turn-helix domain-containing protein</fullName>
    </submittedName>
</protein>
<dbReference type="CDD" id="cd02208">
    <property type="entry name" value="cupin_RmlC-like"/>
    <property type="match status" value="1"/>
</dbReference>
<dbReference type="EMBL" id="CP021422">
    <property type="protein sequence ID" value="ASB39780.1"/>
    <property type="molecule type" value="Genomic_DNA"/>
</dbReference>
<evidence type="ECO:0000256" key="2">
    <source>
        <dbReference type="ARBA" id="ARBA00023125"/>
    </source>
</evidence>
<dbReference type="Proteomes" id="UP000196710">
    <property type="component" value="Chromosome"/>
</dbReference>
<dbReference type="SUPFAM" id="SSF46689">
    <property type="entry name" value="Homeodomain-like"/>
    <property type="match status" value="1"/>
</dbReference>
<dbReference type="SUPFAM" id="SSF51182">
    <property type="entry name" value="RmlC-like cupins"/>
    <property type="match status" value="1"/>
</dbReference>
<evidence type="ECO:0000259" key="4">
    <source>
        <dbReference type="PROSITE" id="PS01124"/>
    </source>
</evidence>
<keyword evidence="2" id="KW-0238">DNA-binding</keyword>
<dbReference type="PRINTS" id="PR00032">
    <property type="entry name" value="HTHARAC"/>
</dbReference>
<dbReference type="InterPro" id="IPR014710">
    <property type="entry name" value="RmlC-like_jellyroll"/>
</dbReference>
<dbReference type="InterPro" id="IPR011051">
    <property type="entry name" value="RmlC_Cupin_sf"/>
</dbReference>
<dbReference type="AlphaFoldDB" id="A0A1Z2XMX5"/>
<dbReference type="InterPro" id="IPR050204">
    <property type="entry name" value="AraC_XylS_family_regulators"/>
</dbReference>
<gene>
    <name evidence="5" type="ORF">ADH66_03395</name>
    <name evidence="6" type="ORF">I5Q82_13450</name>
</gene>
<dbReference type="SMART" id="SM00342">
    <property type="entry name" value="HTH_ARAC"/>
    <property type="match status" value="1"/>
</dbReference>
<evidence type="ECO:0000313" key="5">
    <source>
        <dbReference type="EMBL" id="ASB39780.1"/>
    </source>
</evidence>
<feature type="domain" description="HTH araC/xylS-type" evidence="4">
    <location>
        <begin position="142"/>
        <end position="239"/>
    </location>
</feature>
<dbReference type="EMBL" id="CP065321">
    <property type="protein sequence ID" value="QQR29070.1"/>
    <property type="molecule type" value="Genomic_DNA"/>
</dbReference>
<dbReference type="InterPro" id="IPR018060">
    <property type="entry name" value="HTH_AraC"/>
</dbReference>
<dbReference type="PROSITE" id="PS00041">
    <property type="entry name" value="HTH_ARAC_FAMILY_1"/>
    <property type="match status" value="1"/>
</dbReference>
<evidence type="ECO:0000313" key="7">
    <source>
        <dbReference type="Proteomes" id="UP000196710"/>
    </source>
</evidence>
<dbReference type="InterPro" id="IPR018062">
    <property type="entry name" value="HTH_AraC-typ_CS"/>
</dbReference>
<dbReference type="Gene3D" id="2.60.120.10">
    <property type="entry name" value="Jelly Rolls"/>
    <property type="match status" value="1"/>
</dbReference>
<evidence type="ECO:0000313" key="8">
    <source>
        <dbReference type="Proteomes" id="UP000596035"/>
    </source>
</evidence>
<dbReference type="PANTHER" id="PTHR46796">
    <property type="entry name" value="HTH-TYPE TRANSCRIPTIONAL ACTIVATOR RHAS-RELATED"/>
    <property type="match status" value="1"/>
</dbReference>
<reference evidence="7" key="2">
    <citation type="submission" date="2017-05" db="EMBL/GenBank/DDBJ databases">
        <title>Improved OligoMM genomes.</title>
        <authorList>
            <person name="Garzetti D."/>
        </authorList>
    </citation>
    <scope>NUCLEOTIDE SEQUENCE [LARGE SCALE GENOMIC DNA]</scope>
    <source>
        <strain evidence="7">KB18</strain>
    </source>
</reference>
<reference evidence="5" key="1">
    <citation type="journal article" date="2017" name="Genome Announc.">
        <title>High-Quality Whole-Genome Sequences of the Oligo-Mouse-Microbiota Bacterial Community.</title>
        <authorList>
            <person name="Garzetti D."/>
            <person name="Brugiroux S."/>
            <person name="Bunk B."/>
            <person name="Pukall R."/>
            <person name="McCoy K.D."/>
            <person name="Macpherson A.J."/>
            <person name="Stecher B."/>
        </authorList>
    </citation>
    <scope>NUCLEOTIDE SEQUENCE</scope>
    <source>
        <strain evidence="5">KB18</strain>
    </source>
</reference>